<evidence type="ECO:0000313" key="3">
    <source>
        <dbReference type="EMBL" id="KAK1663162.1"/>
    </source>
</evidence>
<reference evidence="3" key="1">
    <citation type="submission" date="2023-07" db="EMBL/GenBank/DDBJ databases">
        <title>A chromosome-level genome assembly of Lolium multiflorum.</title>
        <authorList>
            <person name="Chen Y."/>
            <person name="Copetti D."/>
            <person name="Kolliker R."/>
            <person name="Studer B."/>
        </authorList>
    </citation>
    <scope>NUCLEOTIDE SEQUENCE</scope>
    <source>
        <strain evidence="3">02402/16</strain>
        <tissue evidence="3">Leaf</tissue>
    </source>
</reference>
<evidence type="ECO:0000259" key="2">
    <source>
        <dbReference type="SMART" id="SM00343"/>
    </source>
</evidence>
<dbReference type="GO" id="GO:0008270">
    <property type="term" value="F:zinc ion binding"/>
    <property type="evidence" value="ECO:0007669"/>
    <property type="project" value="InterPro"/>
</dbReference>
<dbReference type="GO" id="GO:0003676">
    <property type="term" value="F:nucleic acid binding"/>
    <property type="evidence" value="ECO:0007669"/>
    <property type="project" value="InterPro"/>
</dbReference>
<feature type="compositionally biased region" description="Basic and acidic residues" evidence="1">
    <location>
        <begin position="156"/>
        <end position="167"/>
    </location>
</feature>
<sequence>MTVVSWLAVVGRSRRPTVDGNRPAQDFLGYDRDMRTLGYTVLGMVVVASFSAGGGRPGGLADEFGVMWKPARRLAGGASSDGGAGWVVPGGSGRSPPLARWLLSKAHHDELRVNRILQVKSITLGQPMDCVVVISPRGKVSRGINKLKAQVTSLKNDLKKGHEEKSKPNNMLSVQQSPNDKSGLGLNSNYKSKSKNKNNKNKKGHVQVKDPAKITCFKCKIEGHHVRSCQLKKKPLSEKEEGKKSQVQGHAQPRVEERPLPKKNQDNAPIMEKSSEKKKKKKKKRTCYICPKKGHIFSFCTIVPHPTYHR</sequence>
<feature type="compositionally biased region" description="Basic residues" evidence="1">
    <location>
        <begin position="276"/>
        <end position="285"/>
    </location>
</feature>
<dbReference type="SMART" id="SM00343">
    <property type="entry name" value="ZnF_C2HC"/>
    <property type="match status" value="2"/>
</dbReference>
<dbReference type="Pfam" id="PF00098">
    <property type="entry name" value="zf-CCHC"/>
    <property type="match status" value="1"/>
</dbReference>
<dbReference type="Proteomes" id="UP001231189">
    <property type="component" value="Unassembled WGS sequence"/>
</dbReference>
<gene>
    <name evidence="3" type="ORF">QYE76_051321</name>
</gene>
<protein>
    <recommendedName>
        <fullName evidence="2">CCHC-type domain-containing protein</fullName>
    </recommendedName>
</protein>
<feature type="compositionally biased region" description="Polar residues" evidence="1">
    <location>
        <begin position="168"/>
        <end position="180"/>
    </location>
</feature>
<feature type="region of interest" description="Disordered" evidence="1">
    <location>
        <begin position="233"/>
        <end position="285"/>
    </location>
</feature>
<feature type="compositionally biased region" description="Basic residues" evidence="1">
    <location>
        <begin position="192"/>
        <end position="206"/>
    </location>
</feature>
<dbReference type="AlphaFoldDB" id="A0AAD8SRI7"/>
<accession>A0AAD8SRI7</accession>
<organism evidence="3 4">
    <name type="scientific">Lolium multiflorum</name>
    <name type="common">Italian ryegrass</name>
    <name type="synonym">Lolium perenne subsp. multiflorum</name>
    <dbReference type="NCBI Taxonomy" id="4521"/>
    <lineage>
        <taxon>Eukaryota</taxon>
        <taxon>Viridiplantae</taxon>
        <taxon>Streptophyta</taxon>
        <taxon>Embryophyta</taxon>
        <taxon>Tracheophyta</taxon>
        <taxon>Spermatophyta</taxon>
        <taxon>Magnoliopsida</taxon>
        <taxon>Liliopsida</taxon>
        <taxon>Poales</taxon>
        <taxon>Poaceae</taxon>
        <taxon>BOP clade</taxon>
        <taxon>Pooideae</taxon>
        <taxon>Poodae</taxon>
        <taxon>Poeae</taxon>
        <taxon>Poeae Chloroplast Group 2 (Poeae type)</taxon>
        <taxon>Loliodinae</taxon>
        <taxon>Loliinae</taxon>
        <taxon>Lolium</taxon>
    </lineage>
</organism>
<feature type="region of interest" description="Disordered" evidence="1">
    <location>
        <begin position="155"/>
        <end position="207"/>
    </location>
</feature>
<dbReference type="EMBL" id="JAUUTY010000003">
    <property type="protein sequence ID" value="KAK1663162.1"/>
    <property type="molecule type" value="Genomic_DNA"/>
</dbReference>
<keyword evidence="4" id="KW-1185">Reference proteome</keyword>
<evidence type="ECO:0000256" key="1">
    <source>
        <dbReference type="SAM" id="MobiDB-lite"/>
    </source>
</evidence>
<feature type="domain" description="CCHC-type" evidence="2">
    <location>
        <begin position="286"/>
        <end position="302"/>
    </location>
</feature>
<feature type="compositionally biased region" description="Basic and acidic residues" evidence="1">
    <location>
        <begin position="253"/>
        <end position="265"/>
    </location>
</feature>
<feature type="compositionally biased region" description="Basic and acidic residues" evidence="1">
    <location>
        <begin position="235"/>
        <end position="244"/>
    </location>
</feature>
<name>A0AAD8SRI7_LOLMU</name>
<evidence type="ECO:0000313" key="4">
    <source>
        <dbReference type="Proteomes" id="UP001231189"/>
    </source>
</evidence>
<dbReference type="InterPro" id="IPR001878">
    <property type="entry name" value="Znf_CCHC"/>
</dbReference>
<comment type="caution">
    <text evidence="3">The sequence shown here is derived from an EMBL/GenBank/DDBJ whole genome shotgun (WGS) entry which is preliminary data.</text>
</comment>
<feature type="domain" description="CCHC-type" evidence="2">
    <location>
        <begin position="215"/>
        <end position="231"/>
    </location>
</feature>
<dbReference type="Gene3D" id="4.10.60.10">
    <property type="entry name" value="Zinc finger, CCHC-type"/>
    <property type="match status" value="1"/>
</dbReference>
<proteinExistence type="predicted"/>